<evidence type="ECO:0000313" key="2">
    <source>
        <dbReference type="Proteomes" id="UP000199306"/>
    </source>
</evidence>
<organism evidence="1 2">
    <name type="scientific">Pseudarcicella hirudinis</name>
    <dbReference type="NCBI Taxonomy" id="1079859"/>
    <lineage>
        <taxon>Bacteria</taxon>
        <taxon>Pseudomonadati</taxon>
        <taxon>Bacteroidota</taxon>
        <taxon>Cytophagia</taxon>
        <taxon>Cytophagales</taxon>
        <taxon>Flectobacillaceae</taxon>
        <taxon>Pseudarcicella</taxon>
    </lineage>
</organism>
<keyword evidence="2" id="KW-1185">Reference proteome</keyword>
<proteinExistence type="predicted"/>
<dbReference type="AlphaFoldDB" id="A0A1I5SYP0"/>
<dbReference type="OrthoDB" id="1151192at2"/>
<gene>
    <name evidence="1" type="ORF">SAMN04515674_105283</name>
</gene>
<accession>A0A1I5SYP0</accession>
<evidence type="ECO:0008006" key="3">
    <source>
        <dbReference type="Google" id="ProtNLM"/>
    </source>
</evidence>
<name>A0A1I5SYP0_9BACT</name>
<dbReference type="STRING" id="1079859.SAMN04515674_105283"/>
<sequence>MSPPSWIVGTWYFTPNIPSQGFIVQSDNVIVLTGSSQVDLKDNASKSSGTMIIKELSKSSTVYEIQVLLNGSEYLYYKFTNTSNPTVSSVVMRSMAVSQSVTVSLYKKI</sequence>
<evidence type="ECO:0000313" key="1">
    <source>
        <dbReference type="EMBL" id="SFP75924.1"/>
    </source>
</evidence>
<dbReference type="EMBL" id="FOXH01000005">
    <property type="protein sequence ID" value="SFP75924.1"/>
    <property type="molecule type" value="Genomic_DNA"/>
</dbReference>
<dbReference type="Proteomes" id="UP000199306">
    <property type="component" value="Unassembled WGS sequence"/>
</dbReference>
<dbReference type="RefSeq" id="WP_092016868.1">
    <property type="nucleotide sequence ID" value="NZ_FOXH01000005.1"/>
</dbReference>
<reference evidence="1 2" key="1">
    <citation type="submission" date="2016-10" db="EMBL/GenBank/DDBJ databases">
        <authorList>
            <person name="de Groot N.N."/>
        </authorList>
    </citation>
    <scope>NUCLEOTIDE SEQUENCE [LARGE SCALE GENOMIC DNA]</scope>
    <source>
        <strain evidence="2">E92,LMG 26720,CCM 7988</strain>
    </source>
</reference>
<protein>
    <recommendedName>
        <fullName evidence="3">Lipocalin-like domain-containing protein</fullName>
    </recommendedName>
</protein>